<organism evidence="1 2">
    <name type="scientific">Dubosiella muris</name>
    <dbReference type="NCBI Taxonomy" id="3038133"/>
    <lineage>
        <taxon>Bacteria</taxon>
        <taxon>Bacillati</taxon>
        <taxon>Bacillota</taxon>
        <taxon>Erysipelotrichia</taxon>
        <taxon>Erysipelotrichales</taxon>
        <taxon>Erysipelotrichaceae</taxon>
        <taxon>Dubosiella</taxon>
    </lineage>
</organism>
<gene>
    <name evidence="1" type="ORF">E5336_03850</name>
</gene>
<comment type="caution">
    <text evidence="1">The sequence shown here is derived from an EMBL/GenBank/DDBJ whole genome shotgun (WGS) entry which is preliminary data.</text>
</comment>
<accession>A0AC61R9V6</accession>
<reference evidence="1" key="1">
    <citation type="submission" date="2019-04" db="EMBL/GenBank/DDBJ databases">
        <title>Microbes associate with the intestines of laboratory mice.</title>
        <authorList>
            <person name="Navarre W."/>
            <person name="Wong E."/>
            <person name="Huang K."/>
            <person name="Tropini C."/>
            <person name="Ng K."/>
            <person name="Yu B."/>
        </authorList>
    </citation>
    <scope>NUCLEOTIDE SEQUENCE</scope>
    <source>
        <strain evidence="1">NM09_H32</strain>
    </source>
</reference>
<protein>
    <submittedName>
        <fullName evidence="1">C-S lyase</fullName>
    </submittedName>
</protein>
<sequence>MNYDFNEVINRKGTYCTQWDYVQDRFGEKDLLPFTISDTDFKIPVPITEKIKEVAAHEIYGYTRWNHADFKNSIAGHYGRRFNTPIQKEWILYSPSVMYSVSLLIRLLSEEGDGVLTFDPMYDAFMNVIEQNHRKLIGHSLNAEEGWSIDFERLDKELESASILLLCSPHNPTGRVWTKEEMDQIVRLCKKHRVKIISDEIHMDIHLQGEAPIPLLRYIGEYDGLYTASAASKIFNVPGLIGSYVMIPDEAIRNAFLHQTRTMDFLNSASIFGMHAIMTGYNECDDYIDQLSAYVFENMKFVHDFLASQLPDFQFAIPQATYLAWIDVSNVPFGAKEMQEALVKVGNVAVMNGEVYGKNGKGYLRLNCGCPRTKLEEGLRRVKIAMDSLYDAKRKENADEKTV</sequence>
<keyword evidence="1" id="KW-0456">Lyase</keyword>
<name>A0AC61R9V6_9FIRM</name>
<proteinExistence type="predicted"/>
<evidence type="ECO:0000313" key="2">
    <source>
        <dbReference type="Proteomes" id="UP000308836"/>
    </source>
</evidence>
<evidence type="ECO:0000313" key="1">
    <source>
        <dbReference type="EMBL" id="TGY66437.1"/>
    </source>
</evidence>
<dbReference type="Proteomes" id="UP000308836">
    <property type="component" value="Unassembled WGS sequence"/>
</dbReference>
<dbReference type="EMBL" id="SRYG01000006">
    <property type="protein sequence ID" value="TGY66437.1"/>
    <property type="molecule type" value="Genomic_DNA"/>
</dbReference>
<keyword evidence="2" id="KW-1185">Reference proteome</keyword>